<proteinExistence type="predicted"/>
<protein>
    <submittedName>
        <fullName evidence="5">GntR family transcriptional regulator</fullName>
    </submittedName>
</protein>
<evidence type="ECO:0000256" key="2">
    <source>
        <dbReference type="ARBA" id="ARBA00023125"/>
    </source>
</evidence>
<dbReference type="Proteomes" id="UP001595616">
    <property type="component" value="Unassembled WGS sequence"/>
</dbReference>
<accession>A0ABV7YUE0</accession>
<dbReference type="EMBL" id="JBHRYQ010000001">
    <property type="protein sequence ID" value="MFC3809518.1"/>
    <property type="molecule type" value="Genomic_DNA"/>
</dbReference>
<evidence type="ECO:0000313" key="5">
    <source>
        <dbReference type="EMBL" id="MFC3809518.1"/>
    </source>
</evidence>
<dbReference type="InterPro" id="IPR036390">
    <property type="entry name" value="WH_DNA-bd_sf"/>
</dbReference>
<comment type="caution">
    <text evidence="5">The sequence shown here is derived from an EMBL/GenBank/DDBJ whole genome shotgun (WGS) entry which is preliminary data.</text>
</comment>
<feature type="domain" description="HTH gntR-type" evidence="4">
    <location>
        <begin position="5"/>
        <end position="72"/>
    </location>
</feature>
<dbReference type="Pfam" id="PF00392">
    <property type="entry name" value="GntR"/>
    <property type="match status" value="1"/>
</dbReference>
<dbReference type="SMART" id="SM00345">
    <property type="entry name" value="HTH_GNTR"/>
    <property type="match status" value="1"/>
</dbReference>
<dbReference type="PANTHER" id="PTHR43537">
    <property type="entry name" value="TRANSCRIPTIONAL REGULATOR, GNTR FAMILY"/>
    <property type="match status" value="1"/>
</dbReference>
<dbReference type="Gene3D" id="1.10.10.10">
    <property type="entry name" value="Winged helix-like DNA-binding domain superfamily/Winged helix DNA-binding domain"/>
    <property type="match status" value="1"/>
</dbReference>
<sequence length="213" mass="24203">MIEHADLSQLAYQQIKSQILSGELERGQKLVQEKIAENLGISRMPLHKALQMLESEFLVESVPRKGYLVKKFDQKELIDAFECREVLEGLAARKLAQSPDHVELALKLNAIFEPFVGQTDIVISDYRIADQEFHNAIRQLSDNVVLKKLDALGNYLKMTFSLGLVRSPQETLAEHYDIINAIKAGDAEKAEYFIRKHASNSIDILINKQNEKL</sequence>
<keyword evidence="1" id="KW-0805">Transcription regulation</keyword>
<evidence type="ECO:0000259" key="4">
    <source>
        <dbReference type="PROSITE" id="PS50949"/>
    </source>
</evidence>
<keyword evidence="6" id="KW-1185">Reference proteome</keyword>
<dbReference type="SMART" id="SM00895">
    <property type="entry name" value="FCD"/>
    <property type="match status" value="1"/>
</dbReference>
<dbReference type="InterPro" id="IPR011711">
    <property type="entry name" value="GntR_C"/>
</dbReference>
<dbReference type="PANTHER" id="PTHR43537:SF51">
    <property type="entry name" value="HTH-TYPE TRANSCRIPTIONAL REGULATOR LGOR-RELATED"/>
    <property type="match status" value="1"/>
</dbReference>
<dbReference type="InterPro" id="IPR000524">
    <property type="entry name" value="Tscrpt_reg_HTH_GntR"/>
</dbReference>
<dbReference type="Gene3D" id="1.20.120.530">
    <property type="entry name" value="GntR ligand-binding domain-like"/>
    <property type="match status" value="1"/>
</dbReference>
<evidence type="ECO:0000256" key="3">
    <source>
        <dbReference type="ARBA" id="ARBA00023163"/>
    </source>
</evidence>
<evidence type="ECO:0000256" key="1">
    <source>
        <dbReference type="ARBA" id="ARBA00023015"/>
    </source>
</evidence>
<keyword evidence="2" id="KW-0238">DNA-binding</keyword>
<dbReference type="SUPFAM" id="SSF48008">
    <property type="entry name" value="GntR ligand-binding domain-like"/>
    <property type="match status" value="1"/>
</dbReference>
<dbReference type="CDD" id="cd07377">
    <property type="entry name" value="WHTH_GntR"/>
    <property type="match status" value="1"/>
</dbReference>
<keyword evidence="3" id="KW-0804">Transcription</keyword>
<dbReference type="InterPro" id="IPR036388">
    <property type="entry name" value="WH-like_DNA-bd_sf"/>
</dbReference>
<dbReference type="InterPro" id="IPR008920">
    <property type="entry name" value="TF_FadR/GntR_C"/>
</dbReference>
<dbReference type="RefSeq" id="WP_379834690.1">
    <property type="nucleotide sequence ID" value="NZ_JBHRYQ010000001.1"/>
</dbReference>
<evidence type="ECO:0000313" key="6">
    <source>
        <dbReference type="Proteomes" id="UP001595616"/>
    </source>
</evidence>
<dbReference type="SUPFAM" id="SSF46785">
    <property type="entry name" value="Winged helix' DNA-binding domain"/>
    <property type="match status" value="1"/>
</dbReference>
<name>A0ABV7YUE0_9BACT</name>
<gene>
    <name evidence="5" type="ORF">ACFOOI_02540</name>
</gene>
<organism evidence="5 6">
    <name type="scientific">Lacihabitans lacunae</name>
    <dbReference type="NCBI Taxonomy" id="1028214"/>
    <lineage>
        <taxon>Bacteria</taxon>
        <taxon>Pseudomonadati</taxon>
        <taxon>Bacteroidota</taxon>
        <taxon>Cytophagia</taxon>
        <taxon>Cytophagales</taxon>
        <taxon>Leadbetterellaceae</taxon>
        <taxon>Lacihabitans</taxon>
    </lineage>
</organism>
<dbReference type="Pfam" id="PF07729">
    <property type="entry name" value="FCD"/>
    <property type="match status" value="1"/>
</dbReference>
<dbReference type="PROSITE" id="PS50949">
    <property type="entry name" value="HTH_GNTR"/>
    <property type="match status" value="1"/>
</dbReference>
<reference evidence="6" key="1">
    <citation type="journal article" date="2019" name="Int. J. Syst. Evol. Microbiol.">
        <title>The Global Catalogue of Microorganisms (GCM) 10K type strain sequencing project: providing services to taxonomists for standard genome sequencing and annotation.</title>
        <authorList>
            <consortium name="The Broad Institute Genomics Platform"/>
            <consortium name="The Broad Institute Genome Sequencing Center for Infectious Disease"/>
            <person name="Wu L."/>
            <person name="Ma J."/>
        </authorList>
    </citation>
    <scope>NUCLEOTIDE SEQUENCE [LARGE SCALE GENOMIC DNA]</scope>
    <source>
        <strain evidence="6">CECT 7956</strain>
    </source>
</reference>